<feature type="domain" description="GT23" evidence="4">
    <location>
        <begin position="1"/>
        <end position="184"/>
    </location>
</feature>
<dbReference type="Proteomes" id="UP000270094">
    <property type="component" value="Unassembled WGS sequence"/>
</dbReference>
<sequence length="184" mass="20980">MLLLNRDGSTWRYSKRGWTGAFLPVTSCKYDDVVGQDTPSPYSLISKARVVQLGIVDGLANKPAFLPLSIPRSLSEQLLKLHSNPPAFFISQFIWYLMRNGEEFQKALDEQVSAIRFEKGPVVGLQIRRTDKVGTEATYHSVDEYMKWTEIWFKIQDKKKGGLVTRRVFVATDDPSVIPELKKK</sequence>
<reference evidence="5 6" key="1">
    <citation type="submission" date="2018-11" db="EMBL/GenBank/DDBJ databases">
        <authorList>
            <consortium name="Pathogen Informatics"/>
        </authorList>
    </citation>
    <scope>NUCLEOTIDE SEQUENCE [LARGE SCALE GENOMIC DNA]</scope>
</reference>
<proteinExistence type="inferred from homology"/>
<dbReference type="AlphaFoldDB" id="A0A3P7L503"/>
<evidence type="ECO:0000256" key="3">
    <source>
        <dbReference type="PROSITE-ProRule" id="PRU00992"/>
    </source>
</evidence>
<dbReference type="InterPro" id="IPR045573">
    <property type="entry name" value="Fut8_N_cat"/>
</dbReference>
<evidence type="ECO:0000259" key="4">
    <source>
        <dbReference type="PROSITE" id="PS51659"/>
    </source>
</evidence>
<dbReference type="PANTHER" id="PTHR13132:SF29">
    <property type="entry name" value="ALPHA-(1,6)-FUCOSYLTRANSFERASE"/>
    <property type="match status" value="1"/>
</dbReference>
<protein>
    <recommendedName>
        <fullName evidence="4">GT23 domain-containing protein</fullName>
    </recommendedName>
</protein>
<dbReference type="Pfam" id="PF19745">
    <property type="entry name" value="FUT8_N_cat"/>
    <property type="match status" value="1"/>
</dbReference>
<keyword evidence="6" id="KW-1185">Reference proteome</keyword>
<evidence type="ECO:0000313" key="5">
    <source>
        <dbReference type="EMBL" id="VDM77785.1"/>
    </source>
</evidence>
<dbReference type="OrthoDB" id="2014825at2759"/>
<dbReference type="GO" id="GO:0046921">
    <property type="term" value="F:alpha-(1-&gt;6)-fucosyltransferase activity"/>
    <property type="evidence" value="ECO:0007669"/>
    <property type="project" value="TreeGrafter"/>
</dbReference>
<evidence type="ECO:0000256" key="1">
    <source>
        <dbReference type="ARBA" id="ARBA00022676"/>
    </source>
</evidence>
<dbReference type="PANTHER" id="PTHR13132">
    <property type="entry name" value="ALPHA- 1,6 -FUCOSYLTRANSFERASE"/>
    <property type="match status" value="1"/>
</dbReference>
<dbReference type="PROSITE" id="PS51659">
    <property type="entry name" value="GT23"/>
    <property type="match status" value="1"/>
</dbReference>
<name>A0A3P7L503_STRVU</name>
<dbReference type="InterPro" id="IPR027350">
    <property type="entry name" value="GT23_dom"/>
</dbReference>
<evidence type="ECO:0000256" key="2">
    <source>
        <dbReference type="ARBA" id="ARBA00022679"/>
    </source>
</evidence>
<dbReference type="GO" id="GO:0006487">
    <property type="term" value="P:protein N-linked glycosylation"/>
    <property type="evidence" value="ECO:0007669"/>
    <property type="project" value="TreeGrafter"/>
</dbReference>
<gene>
    <name evidence="5" type="ORF">SVUK_LOCUS12783</name>
</gene>
<feature type="region of interest" description="Important for donor substrate binding" evidence="3">
    <location>
        <begin position="128"/>
        <end position="129"/>
    </location>
</feature>
<dbReference type="Gene3D" id="3.40.50.11350">
    <property type="match status" value="1"/>
</dbReference>
<organism evidence="5 6">
    <name type="scientific">Strongylus vulgaris</name>
    <name type="common">Blood worm</name>
    <dbReference type="NCBI Taxonomy" id="40348"/>
    <lineage>
        <taxon>Eukaryota</taxon>
        <taxon>Metazoa</taxon>
        <taxon>Ecdysozoa</taxon>
        <taxon>Nematoda</taxon>
        <taxon>Chromadorea</taxon>
        <taxon>Rhabditida</taxon>
        <taxon>Rhabditina</taxon>
        <taxon>Rhabditomorpha</taxon>
        <taxon>Strongyloidea</taxon>
        <taxon>Strongylidae</taxon>
        <taxon>Strongylus</taxon>
    </lineage>
</organism>
<accession>A0A3P7L503</accession>
<dbReference type="EMBL" id="UYYB01100136">
    <property type="protein sequence ID" value="VDM77785.1"/>
    <property type="molecule type" value="Genomic_DNA"/>
</dbReference>
<comment type="similarity">
    <text evidence="3">Belongs to the glycosyltransferase 23 family.</text>
</comment>
<keyword evidence="2 3" id="KW-0808">Transferase</keyword>
<evidence type="ECO:0000313" key="6">
    <source>
        <dbReference type="Proteomes" id="UP000270094"/>
    </source>
</evidence>
<keyword evidence="1 3" id="KW-0328">Glycosyltransferase</keyword>